<evidence type="ECO:0000256" key="7">
    <source>
        <dbReference type="ARBA" id="ARBA00022771"/>
    </source>
</evidence>
<evidence type="ECO:0000256" key="2">
    <source>
        <dbReference type="ARBA" id="ARBA00004141"/>
    </source>
</evidence>
<evidence type="ECO:0000256" key="4">
    <source>
        <dbReference type="ARBA" id="ARBA00022679"/>
    </source>
</evidence>
<evidence type="ECO:0000256" key="6">
    <source>
        <dbReference type="ARBA" id="ARBA00022723"/>
    </source>
</evidence>
<evidence type="ECO:0000256" key="10">
    <source>
        <dbReference type="ARBA" id="ARBA00022989"/>
    </source>
</evidence>
<comment type="subcellular location">
    <subcellularLocation>
        <location evidence="2">Membrane</location>
        <topology evidence="2">Multi-pass membrane protein</topology>
    </subcellularLocation>
</comment>
<evidence type="ECO:0000256" key="11">
    <source>
        <dbReference type="ARBA" id="ARBA00023136"/>
    </source>
</evidence>
<keyword evidence="7 12" id="KW-0863">Zinc-finger</keyword>
<evidence type="ECO:0000313" key="14">
    <source>
        <dbReference type="EMBL" id="CAD9345207.1"/>
    </source>
</evidence>
<evidence type="ECO:0000256" key="9">
    <source>
        <dbReference type="ARBA" id="ARBA00022833"/>
    </source>
</evidence>
<comment type="catalytic activity">
    <reaction evidence="1">
        <text>S-ubiquitinyl-[E2 ubiquitin-conjugating enzyme]-L-cysteine + [acceptor protein]-L-lysine = [E2 ubiquitin-conjugating enzyme]-L-cysteine + N(6)-ubiquitinyl-[acceptor protein]-L-lysine.</text>
        <dbReference type="EC" id="2.3.2.27"/>
    </reaction>
</comment>
<evidence type="ECO:0000256" key="5">
    <source>
        <dbReference type="ARBA" id="ARBA00022692"/>
    </source>
</evidence>
<keyword evidence="4" id="KW-0808">Transferase</keyword>
<dbReference type="EMBL" id="HBGO01022576">
    <property type="protein sequence ID" value="CAD9345207.1"/>
    <property type="molecule type" value="Transcribed_RNA"/>
</dbReference>
<dbReference type="InterPro" id="IPR013083">
    <property type="entry name" value="Znf_RING/FYVE/PHD"/>
</dbReference>
<evidence type="ECO:0000256" key="8">
    <source>
        <dbReference type="ARBA" id="ARBA00022786"/>
    </source>
</evidence>
<keyword evidence="6" id="KW-0479">Metal-binding</keyword>
<keyword evidence="8" id="KW-0833">Ubl conjugation pathway</keyword>
<keyword evidence="5" id="KW-0812">Transmembrane</keyword>
<dbReference type="InterPro" id="IPR001841">
    <property type="entry name" value="Znf_RING"/>
</dbReference>
<dbReference type="GO" id="GO:0006511">
    <property type="term" value="P:ubiquitin-dependent protein catabolic process"/>
    <property type="evidence" value="ECO:0007669"/>
    <property type="project" value="TreeGrafter"/>
</dbReference>
<proteinExistence type="predicted"/>
<evidence type="ECO:0000256" key="3">
    <source>
        <dbReference type="ARBA" id="ARBA00012483"/>
    </source>
</evidence>
<dbReference type="CDD" id="cd16448">
    <property type="entry name" value="RING-H2"/>
    <property type="match status" value="1"/>
</dbReference>
<feature type="non-terminal residue" evidence="14">
    <location>
        <position position="356"/>
    </location>
</feature>
<keyword evidence="10" id="KW-1133">Transmembrane helix</keyword>
<organism evidence="14">
    <name type="scientific">Trieres chinensis</name>
    <name type="common">Marine centric diatom</name>
    <name type="synonym">Odontella sinensis</name>
    <dbReference type="NCBI Taxonomy" id="1514140"/>
    <lineage>
        <taxon>Eukaryota</taxon>
        <taxon>Sar</taxon>
        <taxon>Stramenopiles</taxon>
        <taxon>Ochrophyta</taxon>
        <taxon>Bacillariophyta</taxon>
        <taxon>Mediophyceae</taxon>
        <taxon>Biddulphiophycidae</taxon>
        <taxon>Eupodiscales</taxon>
        <taxon>Parodontellaceae</taxon>
        <taxon>Trieres</taxon>
    </lineage>
</organism>
<keyword evidence="11" id="KW-0472">Membrane</keyword>
<dbReference type="GO" id="GO:0061630">
    <property type="term" value="F:ubiquitin protein ligase activity"/>
    <property type="evidence" value="ECO:0007669"/>
    <property type="project" value="UniProtKB-EC"/>
</dbReference>
<keyword evidence="9" id="KW-0862">Zinc</keyword>
<sequence length="356" mass="41010">MNASSEGKNAVKKRRTITTEPALDDVIKKIEKEWGRCIGLFVHGSVVFLEGEHEPKDFDLLAVVDDPIQEIKSASPDSQFILGQYEVSIYSKDFWYKKLDALDITMVTCAFLPPRFILREIDGYADHVRQRLNLDILALSVISYAEYTWLKAKRVLDRWQDPYKSSKNVSFVFRILELGCQLAEHLKIVDLKAANHWWEEIKEIYADLNIQPGDFDIVEAAMASRYEAEIARFRQVVAASKINTGKDEEKEGGNCKEKNKVEKSGWHSDSCCICLTNLKIKSKVIKLVCGHQFHLKCESEWIRAKQSLADRCPVCQKSLRTKINKELAIKRELERRGIIQHRRYDGYPATIIVEEE</sequence>
<dbReference type="GO" id="GO:0008270">
    <property type="term" value="F:zinc ion binding"/>
    <property type="evidence" value="ECO:0007669"/>
    <property type="project" value="UniProtKB-KW"/>
</dbReference>
<evidence type="ECO:0000256" key="12">
    <source>
        <dbReference type="PROSITE-ProRule" id="PRU00175"/>
    </source>
</evidence>
<dbReference type="PANTHER" id="PTHR45977">
    <property type="entry name" value="TARGET OF ERK KINASE MPK-1"/>
    <property type="match status" value="1"/>
</dbReference>
<reference evidence="14" key="1">
    <citation type="submission" date="2021-01" db="EMBL/GenBank/DDBJ databases">
        <authorList>
            <person name="Corre E."/>
            <person name="Pelletier E."/>
            <person name="Niang G."/>
            <person name="Scheremetjew M."/>
            <person name="Finn R."/>
            <person name="Kale V."/>
            <person name="Holt S."/>
            <person name="Cochrane G."/>
            <person name="Meng A."/>
            <person name="Brown T."/>
            <person name="Cohen L."/>
        </authorList>
    </citation>
    <scope>NUCLEOTIDE SEQUENCE</scope>
    <source>
        <strain evidence="14">Grunow 1884</strain>
    </source>
</reference>
<dbReference type="Pfam" id="PF13639">
    <property type="entry name" value="zf-RING_2"/>
    <property type="match status" value="1"/>
</dbReference>
<gene>
    <name evidence="14" type="ORF">OSIN01602_LOCUS12969</name>
</gene>
<accession>A0A7S1ZP71</accession>
<dbReference type="AlphaFoldDB" id="A0A7S1ZP71"/>
<dbReference type="PROSITE" id="PS50089">
    <property type="entry name" value="ZF_RING_2"/>
    <property type="match status" value="1"/>
</dbReference>
<dbReference type="Gene3D" id="3.30.40.10">
    <property type="entry name" value="Zinc/RING finger domain, C3HC4 (zinc finger)"/>
    <property type="match status" value="1"/>
</dbReference>
<dbReference type="GO" id="GO:0016567">
    <property type="term" value="P:protein ubiquitination"/>
    <property type="evidence" value="ECO:0007669"/>
    <property type="project" value="TreeGrafter"/>
</dbReference>
<dbReference type="PANTHER" id="PTHR45977:SF4">
    <property type="entry name" value="RING-TYPE DOMAIN-CONTAINING PROTEIN"/>
    <property type="match status" value="1"/>
</dbReference>
<dbReference type="SUPFAM" id="SSF57850">
    <property type="entry name" value="RING/U-box"/>
    <property type="match status" value="1"/>
</dbReference>
<evidence type="ECO:0000259" key="13">
    <source>
        <dbReference type="PROSITE" id="PS50089"/>
    </source>
</evidence>
<evidence type="ECO:0000256" key="1">
    <source>
        <dbReference type="ARBA" id="ARBA00000900"/>
    </source>
</evidence>
<feature type="domain" description="RING-type" evidence="13">
    <location>
        <begin position="271"/>
        <end position="316"/>
    </location>
</feature>
<name>A0A7S1ZP71_TRICV</name>
<protein>
    <recommendedName>
        <fullName evidence="3">RING-type E3 ubiquitin transferase</fullName>
        <ecNumber evidence="3">2.3.2.27</ecNumber>
    </recommendedName>
</protein>
<dbReference type="GO" id="GO:0016020">
    <property type="term" value="C:membrane"/>
    <property type="evidence" value="ECO:0007669"/>
    <property type="project" value="UniProtKB-SubCell"/>
</dbReference>
<dbReference type="EC" id="2.3.2.27" evidence="3"/>
<dbReference type="SMART" id="SM00184">
    <property type="entry name" value="RING"/>
    <property type="match status" value="1"/>
</dbReference>